<accession>A0A2S1UEB9</accession>
<dbReference type="GO" id="GO:0009507">
    <property type="term" value="C:chloroplast"/>
    <property type="evidence" value="ECO:0007669"/>
    <property type="project" value="UniProtKB-SubCell"/>
</dbReference>
<keyword evidence="4 6" id="KW-0687">Ribonucleoprotein</keyword>
<evidence type="ECO:0000256" key="4">
    <source>
        <dbReference type="ARBA" id="ARBA00023274"/>
    </source>
</evidence>
<evidence type="ECO:0000256" key="6">
    <source>
        <dbReference type="HAMAP-Rule" id="MF_00340"/>
    </source>
</evidence>
<dbReference type="EMBL" id="MG963269">
    <property type="protein sequence ID" value="AWI73319.1"/>
    <property type="molecule type" value="Genomic_DNA"/>
</dbReference>
<evidence type="ECO:0000256" key="1">
    <source>
        <dbReference type="ARBA" id="ARBA00004229"/>
    </source>
</evidence>
<evidence type="ECO:0000256" key="3">
    <source>
        <dbReference type="ARBA" id="ARBA00022980"/>
    </source>
</evidence>
<keyword evidence="7" id="KW-0150">Chloroplast</keyword>
<dbReference type="PANTHER" id="PTHR36083:SF1">
    <property type="entry name" value="LARGE RIBOSOMAL SUBUNIT PROTEIN BL32C"/>
    <property type="match status" value="1"/>
</dbReference>
<comment type="subcellular location">
    <subcellularLocation>
        <location evidence="1 6">Plastid</location>
        <location evidence="1 6">Chloroplast</location>
    </subcellularLocation>
</comment>
<dbReference type="GO" id="GO:0015934">
    <property type="term" value="C:large ribosomal subunit"/>
    <property type="evidence" value="ECO:0007669"/>
    <property type="project" value="InterPro"/>
</dbReference>
<keyword evidence="3 6" id="KW-0689">Ribosomal protein</keyword>
<dbReference type="PANTHER" id="PTHR36083">
    <property type="entry name" value="50S RIBOSOMAL PROTEIN L32, CHLOROPLASTIC"/>
    <property type="match status" value="1"/>
</dbReference>
<dbReference type="GO" id="GO:0003735">
    <property type="term" value="F:structural constituent of ribosome"/>
    <property type="evidence" value="ECO:0007669"/>
    <property type="project" value="InterPro"/>
</dbReference>
<proteinExistence type="inferred from homology"/>
<dbReference type="InterPro" id="IPR002677">
    <property type="entry name" value="Ribosomal_bL32"/>
</dbReference>
<sequence length="54" mass="6360">MAVPKKRISTSKKRIRKNIWKRKGYWTALKAFSLGKSLSTRNSKSFFVQQTKNK</sequence>
<dbReference type="HAMAP" id="MF_00340">
    <property type="entry name" value="Ribosomal_bL32"/>
    <property type="match status" value="1"/>
</dbReference>
<dbReference type="GO" id="GO:0006412">
    <property type="term" value="P:translation"/>
    <property type="evidence" value="ECO:0007669"/>
    <property type="project" value="UniProtKB-UniRule"/>
</dbReference>
<evidence type="ECO:0000256" key="2">
    <source>
        <dbReference type="ARBA" id="ARBA00008560"/>
    </source>
</evidence>
<gene>
    <name evidence="6 7" type="primary">rpl32</name>
</gene>
<dbReference type="AlphaFoldDB" id="A0A2S1UEB9"/>
<organism evidence="7">
    <name type="scientific">Willughbeia edulis</name>
    <dbReference type="NCBI Taxonomy" id="1489960"/>
    <lineage>
        <taxon>Eukaryota</taxon>
        <taxon>Viridiplantae</taxon>
        <taxon>Streptophyta</taxon>
        <taxon>Embryophyta</taxon>
        <taxon>Tracheophyta</taxon>
        <taxon>Spermatophyta</taxon>
        <taxon>Magnoliopsida</taxon>
        <taxon>eudicotyledons</taxon>
        <taxon>Gunneridae</taxon>
        <taxon>Pentapetalae</taxon>
        <taxon>asterids</taxon>
        <taxon>lamiids</taxon>
        <taxon>Gentianales</taxon>
        <taxon>Apocynaceae</taxon>
        <taxon>Rauvolfioideae</taxon>
        <taxon>Willughbeieae</taxon>
        <taxon>Willughbeiinae</taxon>
        <taxon>Willughbeia</taxon>
    </lineage>
</organism>
<evidence type="ECO:0000313" key="7">
    <source>
        <dbReference type="EMBL" id="AWI73319.1"/>
    </source>
</evidence>
<evidence type="ECO:0000256" key="5">
    <source>
        <dbReference type="ARBA" id="ARBA00035280"/>
    </source>
</evidence>
<protein>
    <recommendedName>
        <fullName evidence="5 6">Large ribosomal subunit protein bL32c</fullName>
    </recommendedName>
</protein>
<reference evidence="7" key="1">
    <citation type="journal article" date="2018" name="Am. J. Bot.">
        <title>Evolution on the backbone: Apocynaceae phylogenomics and new perspectives on growth forms, flowers, and fruits.</title>
        <authorList>
            <person name="Fishbein M."/>
            <person name="Livshultz T."/>
            <person name="Straub S.C.K."/>
            <person name="Simoes A.O."/>
            <person name="Boutte J."/>
            <person name="McDonnell A."/>
            <person name="Foote A."/>
        </authorList>
    </citation>
    <scope>NUCLEOTIDE SEQUENCE</scope>
</reference>
<name>A0A2S1UEB9_9GENT</name>
<dbReference type="InterPro" id="IPR044958">
    <property type="entry name" value="Ribosomal_bL32_plant/cyanobact"/>
</dbReference>
<keyword evidence="7" id="KW-0934">Plastid</keyword>
<comment type="similarity">
    <text evidence="2 6">Belongs to the bacterial ribosomal protein bL32 family.</text>
</comment>
<geneLocation type="chloroplast" evidence="7"/>